<evidence type="ECO:0000256" key="1">
    <source>
        <dbReference type="SAM" id="MobiDB-lite"/>
    </source>
</evidence>
<dbReference type="RefSeq" id="WP_078275777.1">
    <property type="nucleotide sequence ID" value="NZ_MUXU01000015.1"/>
</dbReference>
<evidence type="ECO:0000313" key="4">
    <source>
        <dbReference type="Proteomes" id="UP000255279"/>
    </source>
</evidence>
<sequence>MTARIFYPLLAIALLAGCSQTTPAQPNETAQDTSEAAQDASEISQADVAAAHGTADLDALLTTLDDGTHPADEIQAKPIITSDGKAQIDWQYIDTSEPRADTANYDYPIALDSEAVANYAKAYNISPKAAQHSIVVGMAAPEALGKILDQLADGKYIGHTLTDGEKMSLVITTTADVVGETHEYVFADNFGKGLVLPIVIAPKDTP</sequence>
<organism evidence="3 4">
    <name type="scientific">Moraxella caviae</name>
    <dbReference type="NCBI Taxonomy" id="34060"/>
    <lineage>
        <taxon>Bacteria</taxon>
        <taxon>Pseudomonadati</taxon>
        <taxon>Pseudomonadota</taxon>
        <taxon>Gammaproteobacteria</taxon>
        <taxon>Moraxellales</taxon>
        <taxon>Moraxellaceae</taxon>
        <taxon>Moraxella</taxon>
    </lineage>
</organism>
<feature type="signal peptide" evidence="2">
    <location>
        <begin position="1"/>
        <end position="24"/>
    </location>
</feature>
<protein>
    <recommendedName>
        <fullName evidence="5">Lipoprotein</fullName>
    </recommendedName>
</protein>
<reference evidence="3 4" key="1">
    <citation type="submission" date="2018-06" db="EMBL/GenBank/DDBJ databases">
        <authorList>
            <consortium name="Pathogen Informatics"/>
            <person name="Doyle S."/>
        </authorList>
    </citation>
    <scope>NUCLEOTIDE SEQUENCE [LARGE SCALE GENOMIC DNA]</scope>
    <source>
        <strain evidence="3 4">NCTC10293</strain>
    </source>
</reference>
<name>A0A378R5L8_9GAMM</name>
<gene>
    <name evidence="3" type="ORF">NCTC10293_00939</name>
</gene>
<feature type="region of interest" description="Disordered" evidence="1">
    <location>
        <begin position="22"/>
        <end position="42"/>
    </location>
</feature>
<dbReference type="PROSITE" id="PS51257">
    <property type="entry name" value="PROKAR_LIPOPROTEIN"/>
    <property type="match status" value="1"/>
</dbReference>
<evidence type="ECO:0000313" key="3">
    <source>
        <dbReference type="EMBL" id="STZ10596.1"/>
    </source>
</evidence>
<dbReference type="EMBL" id="UGQE01000001">
    <property type="protein sequence ID" value="STZ10596.1"/>
    <property type="molecule type" value="Genomic_DNA"/>
</dbReference>
<dbReference type="AlphaFoldDB" id="A0A378R5L8"/>
<feature type="chain" id="PRO_5016904284" description="Lipoprotein" evidence="2">
    <location>
        <begin position="25"/>
        <end position="206"/>
    </location>
</feature>
<evidence type="ECO:0008006" key="5">
    <source>
        <dbReference type="Google" id="ProtNLM"/>
    </source>
</evidence>
<keyword evidence="2" id="KW-0732">Signal</keyword>
<dbReference type="OrthoDB" id="6647431at2"/>
<evidence type="ECO:0000256" key="2">
    <source>
        <dbReference type="SAM" id="SignalP"/>
    </source>
</evidence>
<dbReference type="Proteomes" id="UP000255279">
    <property type="component" value="Unassembled WGS sequence"/>
</dbReference>
<proteinExistence type="predicted"/>
<accession>A0A378R5L8</accession>